<dbReference type="InterPro" id="IPR000742">
    <property type="entry name" value="EGF"/>
</dbReference>
<evidence type="ECO:0000256" key="5">
    <source>
        <dbReference type="ARBA" id="ARBA00022837"/>
    </source>
</evidence>
<dbReference type="Gene3D" id="2.60.120.200">
    <property type="match status" value="2"/>
</dbReference>
<dbReference type="OrthoDB" id="14563at2759"/>
<dbReference type="InterPro" id="IPR000884">
    <property type="entry name" value="TSP1_rpt"/>
</dbReference>
<dbReference type="InterPro" id="IPR001007">
    <property type="entry name" value="VWF_dom"/>
</dbReference>
<feature type="region of interest" description="Disordered" evidence="10">
    <location>
        <begin position="829"/>
        <end position="858"/>
    </location>
</feature>
<dbReference type="FunFam" id="2.60.120.200:FF:000002">
    <property type="entry name" value="Thrombospondin 3"/>
    <property type="match status" value="1"/>
</dbReference>
<dbReference type="SUPFAM" id="SSF103647">
    <property type="entry name" value="TSP type-3 repeat"/>
    <property type="match status" value="3"/>
</dbReference>
<keyword evidence="5 9" id="KW-0106">Calcium</keyword>
<keyword evidence="7" id="KW-0325">Glycoprotein</keyword>
<gene>
    <name evidence="14" type="ORF">BSL78_06904</name>
</gene>
<dbReference type="Pfam" id="PF02412">
    <property type="entry name" value="TSP_3"/>
    <property type="match status" value="6"/>
</dbReference>
<dbReference type="SUPFAM" id="SSF82895">
    <property type="entry name" value="TSP-1 type 1 repeat"/>
    <property type="match status" value="3"/>
</dbReference>
<dbReference type="PROSITE" id="PS50184">
    <property type="entry name" value="VWFC_2"/>
    <property type="match status" value="1"/>
</dbReference>
<dbReference type="Gene3D" id="2.10.25.10">
    <property type="entry name" value="Laminin"/>
    <property type="match status" value="3"/>
</dbReference>
<keyword evidence="6" id="KW-1015">Disulfide bond</keyword>
<evidence type="ECO:0000313" key="15">
    <source>
        <dbReference type="Proteomes" id="UP000230750"/>
    </source>
</evidence>
<evidence type="ECO:0000256" key="6">
    <source>
        <dbReference type="ARBA" id="ARBA00023157"/>
    </source>
</evidence>
<comment type="caution">
    <text evidence="14">The sequence shown here is derived from an EMBL/GenBank/DDBJ whole genome shotgun (WGS) entry which is preliminary data.</text>
</comment>
<feature type="repeat" description="TSP type-3" evidence="9">
    <location>
        <begin position="771"/>
        <end position="806"/>
    </location>
</feature>
<feature type="domain" description="TSP C-terminal" evidence="13">
    <location>
        <begin position="943"/>
        <end position="1153"/>
    </location>
</feature>
<dbReference type="Pfam" id="PF00093">
    <property type="entry name" value="VWC"/>
    <property type="match status" value="1"/>
</dbReference>
<dbReference type="PROSITE" id="PS51234">
    <property type="entry name" value="TSP3"/>
    <property type="match status" value="4"/>
</dbReference>
<feature type="domain" description="VWFC" evidence="12">
    <location>
        <begin position="319"/>
        <end position="379"/>
    </location>
</feature>
<keyword evidence="2" id="KW-0358">Heparin-binding</keyword>
<evidence type="ECO:0000259" key="12">
    <source>
        <dbReference type="PROSITE" id="PS50184"/>
    </source>
</evidence>
<dbReference type="InterPro" id="IPR008859">
    <property type="entry name" value="Thrombospondin_C"/>
</dbReference>
<dbReference type="FunFam" id="4.10.1080.10:FF:000004">
    <property type="entry name" value="Cartilage oligomeric matrix protein"/>
    <property type="match status" value="1"/>
</dbReference>
<dbReference type="InterPro" id="IPR003367">
    <property type="entry name" value="Thrombospondin_3-like_rpt"/>
</dbReference>
<evidence type="ECO:0000256" key="1">
    <source>
        <dbReference type="ARBA" id="ARBA00022536"/>
    </source>
</evidence>
<dbReference type="STRING" id="307972.A0A2G8L7E0"/>
<dbReference type="PANTHER" id="PTHR10199">
    <property type="entry name" value="THROMBOSPONDIN"/>
    <property type="match status" value="1"/>
</dbReference>
<dbReference type="PROSITE" id="PS01208">
    <property type="entry name" value="VWFC_1"/>
    <property type="match status" value="1"/>
</dbReference>
<dbReference type="GO" id="GO:0008201">
    <property type="term" value="F:heparin binding"/>
    <property type="evidence" value="ECO:0007669"/>
    <property type="project" value="UniProtKB-KW"/>
</dbReference>
<evidence type="ECO:0000313" key="14">
    <source>
        <dbReference type="EMBL" id="PIK56166.1"/>
    </source>
</evidence>
<evidence type="ECO:0000256" key="9">
    <source>
        <dbReference type="PROSITE-ProRule" id="PRU00634"/>
    </source>
</evidence>
<dbReference type="SUPFAM" id="SSF57603">
    <property type="entry name" value="FnI-like domain"/>
    <property type="match status" value="1"/>
</dbReference>
<dbReference type="PANTHER" id="PTHR10199:SF118">
    <property type="entry name" value="THROMBOSPONDIN"/>
    <property type="match status" value="1"/>
</dbReference>
<dbReference type="InterPro" id="IPR024731">
    <property type="entry name" value="NELL2-like_EGF"/>
</dbReference>
<dbReference type="InterPro" id="IPR013320">
    <property type="entry name" value="ConA-like_dom_sf"/>
</dbReference>
<feature type="domain" description="EGF-like" evidence="11">
    <location>
        <begin position="630"/>
        <end position="672"/>
    </location>
</feature>
<dbReference type="FunFam" id="2.20.100.10:FF:000001">
    <property type="entry name" value="semaphorin-5A isoform X1"/>
    <property type="match status" value="1"/>
</dbReference>
<dbReference type="FunFam" id="4.10.1080.10:FF:000001">
    <property type="entry name" value="Thrombospondin 3"/>
    <property type="match status" value="1"/>
</dbReference>
<dbReference type="SUPFAM" id="SSF49899">
    <property type="entry name" value="Concanavalin A-like lectins/glucanases"/>
    <property type="match status" value="2"/>
</dbReference>
<dbReference type="Pfam" id="PF12947">
    <property type="entry name" value="EGF_3"/>
    <property type="match status" value="1"/>
</dbReference>
<dbReference type="Pfam" id="PF05735">
    <property type="entry name" value="TSP_C"/>
    <property type="match status" value="1"/>
</dbReference>
<evidence type="ECO:0000256" key="4">
    <source>
        <dbReference type="ARBA" id="ARBA00022737"/>
    </source>
</evidence>
<evidence type="ECO:0000256" key="8">
    <source>
        <dbReference type="PROSITE-ProRule" id="PRU00076"/>
    </source>
</evidence>
<keyword evidence="1 8" id="KW-0245">EGF-like domain</keyword>
<evidence type="ECO:0000256" key="2">
    <source>
        <dbReference type="ARBA" id="ARBA00022674"/>
    </source>
</evidence>
<protein>
    <submittedName>
        <fullName evidence="14">Putative thrombospondin-1</fullName>
    </submittedName>
</protein>
<feature type="repeat" description="TSP type-3" evidence="9">
    <location>
        <begin position="830"/>
        <end position="867"/>
    </location>
</feature>
<feature type="repeat" description="TSP type-3" evidence="9">
    <location>
        <begin position="868"/>
        <end position="903"/>
    </location>
</feature>
<keyword evidence="15" id="KW-1185">Reference proteome</keyword>
<feature type="domain" description="EGF-like" evidence="11">
    <location>
        <begin position="549"/>
        <end position="589"/>
    </location>
</feature>
<evidence type="ECO:0000259" key="13">
    <source>
        <dbReference type="PROSITE" id="PS51236"/>
    </source>
</evidence>
<evidence type="ECO:0000259" key="11">
    <source>
        <dbReference type="PROSITE" id="PS50026"/>
    </source>
</evidence>
<dbReference type="FunFam" id="2.10.25.10:FF:000027">
    <property type="entry name" value="Thrombospondin 3"/>
    <property type="match status" value="1"/>
</dbReference>
<dbReference type="InterPro" id="IPR028974">
    <property type="entry name" value="TSP_type-3_rpt"/>
</dbReference>
<proteinExistence type="predicted"/>
<feature type="compositionally biased region" description="Acidic residues" evidence="10">
    <location>
        <begin position="712"/>
        <end position="727"/>
    </location>
</feature>
<dbReference type="PROSITE" id="PS51236">
    <property type="entry name" value="TSP_CTER"/>
    <property type="match status" value="1"/>
</dbReference>
<name>A0A2G8L7E0_STIJA</name>
<accession>A0A2G8L7E0</accession>
<feature type="region of interest" description="Disordered" evidence="10">
    <location>
        <begin position="707"/>
        <end position="727"/>
    </location>
</feature>
<comment type="caution">
    <text evidence="8">Lacks conserved residue(s) required for the propagation of feature annotation.</text>
</comment>
<keyword evidence="4" id="KW-0677">Repeat</keyword>
<evidence type="ECO:0000256" key="7">
    <source>
        <dbReference type="ARBA" id="ARBA00023180"/>
    </source>
</evidence>
<dbReference type="FunFam" id="2.20.100.10:FF:000007">
    <property type="entry name" value="Thrombospondin 1"/>
    <property type="match status" value="1"/>
</dbReference>
<dbReference type="SMART" id="SM00214">
    <property type="entry name" value="VWC"/>
    <property type="match status" value="1"/>
</dbReference>
<dbReference type="Pfam" id="PF00090">
    <property type="entry name" value="TSP_1"/>
    <property type="match status" value="3"/>
</dbReference>
<dbReference type="Gene3D" id="6.20.200.20">
    <property type="match status" value="1"/>
</dbReference>
<dbReference type="InterPro" id="IPR036383">
    <property type="entry name" value="TSP1_rpt_sf"/>
</dbReference>
<dbReference type="InterPro" id="IPR048287">
    <property type="entry name" value="TSPN-like_N"/>
</dbReference>
<feature type="compositionally biased region" description="Acidic residues" evidence="10">
    <location>
        <begin position="830"/>
        <end position="841"/>
    </location>
</feature>
<dbReference type="GO" id="GO:0005509">
    <property type="term" value="F:calcium ion binding"/>
    <property type="evidence" value="ECO:0007669"/>
    <property type="project" value="UniProtKB-UniRule"/>
</dbReference>
<reference evidence="14 15" key="1">
    <citation type="journal article" date="2017" name="PLoS Biol.">
        <title>The sea cucumber genome provides insights into morphological evolution and visceral regeneration.</title>
        <authorList>
            <person name="Zhang X."/>
            <person name="Sun L."/>
            <person name="Yuan J."/>
            <person name="Sun Y."/>
            <person name="Gao Y."/>
            <person name="Zhang L."/>
            <person name="Li S."/>
            <person name="Dai H."/>
            <person name="Hamel J.F."/>
            <person name="Liu C."/>
            <person name="Yu Y."/>
            <person name="Liu S."/>
            <person name="Lin W."/>
            <person name="Guo K."/>
            <person name="Jin S."/>
            <person name="Xu P."/>
            <person name="Storey K.B."/>
            <person name="Huan P."/>
            <person name="Zhang T."/>
            <person name="Zhou Y."/>
            <person name="Zhang J."/>
            <person name="Lin C."/>
            <person name="Li X."/>
            <person name="Xing L."/>
            <person name="Huo D."/>
            <person name="Sun M."/>
            <person name="Wang L."/>
            <person name="Mercier A."/>
            <person name="Li F."/>
            <person name="Yang H."/>
            <person name="Xiang J."/>
        </authorList>
    </citation>
    <scope>NUCLEOTIDE SEQUENCE [LARGE SCALE GENOMIC DNA]</scope>
    <source>
        <strain evidence="14">Shaxun</strain>
        <tissue evidence="14">Muscle</tissue>
    </source>
</reference>
<dbReference type="EMBL" id="MRZV01000185">
    <property type="protein sequence ID" value="PIK56166.1"/>
    <property type="molecule type" value="Genomic_DNA"/>
</dbReference>
<sequence length="1153" mass="127315">MVIVFLPAVASSTYNVLEEVGLSADVEGVKSAKGTRPNKPAWRIKTRLKSEVTASEDSLNHLFIAMEMSDEITLVVTLKRDDKMKGTIFSIDKKDQSERLFGFSMNRNHIPVLVFGGFDVEDQTLHDESIVFDDSPLADSDQKFHTFILTLKKTHDGGVMVTMKADCHAMRIRIIPRTLYVPLSNNYDKYVLRFGQGLSGPRAKTYGDFRGVVDETKFFFDKKYSKVAKQYGCEADFADYSMSFSEDDSSDLSHPSQMGQFDSSNMLSSTSRSQCSCDSLNERVELLSTEVGNIYTKIKNNEIRATVAPTVEYPTMFGCFFDNMFRDIGESWTIGNCTSCSCEPNGDFTPSVRCNSIQCQPIDCGNPIPVPGECCPVCPANDEDIGWSDWSIWTPCSATCGGGEQARGRTCDRTHFACDGPDVQTRPCNNQPCIKVLDGGFSSWTPWTCSVTCGNGTETRIRACNSPRPLNGGRPCEGARRDQRICVRTPCAVDGKWGMYSLWSACTKSCDGGCGERSRQCDNPPPSHGGVNCTGPTVQREMCNTQPCPVDACLSSPCFYGVECRSHPEGTYECGSCPTGYVGDGRFCNDVNEELNSRYQCLPCPVNYRGNQPSGVGVRHAAKYKQQCIPIDPCSEGTHTCHEHARCLFFGPYSDPRYTCRCTIGFAGDGFICGGDSDLDGWPDEDMPCQDRGGHIHCTGDNCPSIPNSGQEDTDNDGLGDACDNDDDNDGISDGLDNCPLHSNPSQFDGDGDKVGNACDNCDNIENGNQDDIDGDGKGDACDEDMDDDGFINEEDNCPLVDNANQIDWDEDGLGDLCDNCPTIANPDQYDSDADGVGDECDTNRDIDGDGQQDDLDNCPYEPNSSQMDRDNDNIGDACDDDDDNDGILDIDDNCRLVFNPDQNDTNVNGKGDACEYDFDGDGVPDPNDACPANVDIWRTDLSHFRTTILDPLGTEQYDPHWIVRNNGMELVQTRNSDPGMATGYDSFDSVQFSGTFYVNTAQDDDYAGFVFGYQSNHRFYVLMWKQISQMYWITDPSQAMAKAGLQLKLVNSTTGPGSYLRNALWHTGDTEDEVTLLWRDQKEIGWSPFKAYRWQVQHRVPEGTIRVTMSDGSRKIVDSGLIYDDTLQGGQVGLFCFSQQMVFFSDLDYKCL</sequence>
<dbReference type="PROSITE" id="PS50026">
    <property type="entry name" value="EGF_3"/>
    <property type="match status" value="2"/>
</dbReference>
<dbReference type="Gene3D" id="4.10.1080.10">
    <property type="entry name" value="TSP type-3 repeat"/>
    <property type="match status" value="2"/>
</dbReference>
<dbReference type="GO" id="GO:0007155">
    <property type="term" value="P:cell adhesion"/>
    <property type="evidence" value="ECO:0007669"/>
    <property type="project" value="InterPro"/>
</dbReference>
<evidence type="ECO:0000256" key="3">
    <source>
        <dbReference type="ARBA" id="ARBA00022729"/>
    </source>
</evidence>
<organism evidence="14 15">
    <name type="scientific">Stichopus japonicus</name>
    <name type="common">Sea cucumber</name>
    <dbReference type="NCBI Taxonomy" id="307972"/>
    <lineage>
        <taxon>Eukaryota</taxon>
        <taxon>Metazoa</taxon>
        <taxon>Echinodermata</taxon>
        <taxon>Eleutherozoa</taxon>
        <taxon>Echinozoa</taxon>
        <taxon>Holothuroidea</taxon>
        <taxon>Aspidochirotacea</taxon>
        <taxon>Aspidochirotida</taxon>
        <taxon>Stichopodidae</taxon>
        <taxon>Apostichopus</taxon>
    </lineage>
</organism>
<dbReference type="SMART" id="SM00181">
    <property type="entry name" value="EGF"/>
    <property type="match status" value="3"/>
</dbReference>
<dbReference type="InterPro" id="IPR017897">
    <property type="entry name" value="Thrombospondin_3_rpt"/>
</dbReference>
<feature type="repeat" description="TSP type-3" evidence="9">
    <location>
        <begin position="712"/>
        <end position="747"/>
    </location>
</feature>
<dbReference type="GO" id="GO:0005576">
    <property type="term" value="C:extracellular region"/>
    <property type="evidence" value="ECO:0007669"/>
    <property type="project" value="InterPro"/>
</dbReference>
<dbReference type="Proteomes" id="UP000230750">
    <property type="component" value="Unassembled WGS sequence"/>
</dbReference>
<dbReference type="Gene3D" id="2.20.100.10">
    <property type="entry name" value="Thrombospondin type-1 (TSP1) repeat"/>
    <property type="match status" value="3"/>
</dbReference>
<dbReference type="SMART" id="SM00209">
    <property type="entry name" value="TSP1"/>
    <property type="match status" value="3"/>
</dbReference>
<dbReference type="SMART" id="SM00210">
    <property type="entry name" value="TSPN"/>
    <property type="match status" value="1"/>
</dbReference>
<evidence type="ECO:0000256" key="10">
    <source>
        <dbReference type="SAM" id="MobiDB-lite"/>
    </source>
</evidence>
<keyword evidence="3" id="KW-0732">Signal</keyword>
<dbReference type="PROSITE" id="PS50092">
    <property type="entry name" value="TSP1"/>
    <property type="match status" value="3"/>
</dbReference>
<dbReference type="AlphaFoldDB" id="A0A2G8L7E0"/>